<comment type="caution">
    <text evidence="11">The sequence shown here is derived from an EMBL/GenBank/DDBJ whole genome shotgun (WGS) entry which is preliminary data.</text>
</comment>
<dbReference type="InterPro" id="IPR015590">
    <property type="entry name" value="Aldehyde_DH_dom"/>
</dbReference>
<dbReference type="GO" id="GO:0003842">
    <property type="term" value="F:L-glutamate gamma-semialdehyde dehydrogenase activity"/>
    <property type="evidence" value="ECO:0007669"/>
    <property type="project" value="UniProtKB-UniRule"/>
</dbReference>
<dbReference type="InterPro" id="IPR016163">
    <property type="entry name" value="Ald_DH_C"/>
</dbReference>
<dbReference type="Gene3D" id="3.40.309.10">
    <property type="entry name" value="Aldehyde Dehydrogenase, Chain A, domain 2"/>
    <property type="match status" value="1"/>
</dbReference>
<dbReference type="OrthoDB" id="5322683at2759"/>
<evidence type="ECO:0000259" key="9">
    <source>
        <dbReference type="Pfam" id="PF00171"/>
    </source>
</evidence>
<dbReference type="EMBL" id="JANBQF010000215">
    <property type="protein sequence ID" value="KAJ2003515.1"/>
    <property type="molecule type" value="Genomic_DNA"/>
</dbReference>
<dbReference type="GO" id="GO:0005759">
    <property type="term" value="C:mitochondrial matrix"/>
    <property type="evidence" value="ECO:0007669"/>
    <property type="project" value="TreeGrafter"/>
</dbReference>
<keyword evidence="5 7" id="KW-0642">Proline metabolism</keyword>
<dbReference type="PROSITE" id="PS00070">
    <property type="entry name" value="ALDEHYDE_DEHYDR_CYS"/>
    <property type="match status" value="1"/>
</dbReference>
<evidence type="ECO:0000256" key="7">
    <source>
        <dbReference type="RuleBase" id="RU366016"/>
    </source>
</evidence>
<comment type="similarity">
    <text evidence="2 7">Belongs to the aldehyde dehydrogenase family.</text>
</comment>
<dbReference type="SUPFAM" id="SSF53639">
    <property type="entry name" value="AraD/HMP-PK domain-like"/>
    <property type="match status" value="1"/>
</dbReference>
<evidence type="ECO:0000256" key="1">
    <source>
        <dbReference type="ARBA" id="ARBA00004786"/>
    </source>
</evidence>
<evidence type="ECO:0000256" key="2">
    <source>
        <dbReference type="ARBA" id="ARBA00009986"/>
    </source>
</evidence>
<evidence type="ECO:0000256" key="4">
    <source>
        <dbReference type="ARBA" id="ARBA00023027"/>
    </source>
</evidence>
<proteinExistence type="inferred from homology"/>
<dbReference type="InterPro" id="IPR016160">
    <property type="entry name" value="Ald_DH_CS_CYS"/>
</dbReference>
<dbReference type="EC" id="1.2.1.88" evidence="7"/>
<keyword evidence="12" id="KW-1185">Reference proteome</keyword>
<dbReference type="PANTHER" id="PTHR42862">
    <property type="entry name" value="DELTA-1-PYRROLINE-5-CARBOXYLATE DEHYDROGENASE 1, ISOFORM A-RELATED"/>
    <property type="match status" value="1"/>
</dbReference>
<keyword evidence="4 7" id="KW-0520">NAD</keyword>
<dbReference type="InterPro" id="IPR005931">
    <property type="entry name" value="P5CDH/ALDH4A1"/>
</dbReference>
<dbReference type="Gene3D" id="3.40.225.10">
    <property type="entry name" value="Class II aldolase/adducin N-terminal domain"/>
    <property type="match status" value="1"/>
</dbReference>
<comment type="pathway">
    <text evidence="1 7">Amino-acid degradation; L-proline degradation into L-glutamate; L-glutamate from L-proline: step 2/2.</text>
</comment>
<dbReference type="InterPro" id="IPR016162">
    <property type="entry name" value="Ald_DH_N"/>
</dbReference>
<sequence length="666" mass="72945">MEAHQQPDPLLEGDAVYGGELVTSADPCHPANLIPELCRQFYQLGWVTGTGGGISIRDGDSVYIAPSGVQKERVLPADLFVLALQTRQAMLRPLQTSAVRAARLGLSARSASPEKHYSSSGIRVPQLATFKLPEIQNEPTRDYLPGSAEQAQLMAAVEELGSKTHHIPLVINGKEVRVGNTQQQVNPGNKSQVLCTYENAGPKEVEEAIEGALAAKSMWEAMPIYDRQAIFLRAADLVATKYRYKLMAASMLGQGKNIWQAEIDAATESVDFLRFNVRYSSEIYAQQPPFSAPGVWNRVEYRPLEGFVYAVSPFNFTAIGVNLAAAPALMGNTVLWKPSNSAVLSNYIAYDIMREAGVPDGVMQFVPGDAAAMTKQVFEHPEFASLHFTGSTVVFKHMWRQIAENIDRYKSYPRIVGETGGKNYHLVHPSANLDNAVNCTIRGAFEFQGQKCSACSRLYVPKSMWGDFRDKLVAGTESIQLGPVTDPKNFMGPVINQAAYDKITNYIEYARNSGDCEIIAGGKYSDKDGFYIRPTIVLTTDPYHKLMKEEIFGPVLTVYVYDDAEFDATIDTVGKTTPYGLTGAVFAEDRLAAVHASTRLLNTAGNFYINDKCTGAVVGQQPFGGSRASGTNDKPGSPALLQRFVSPRSIKENMLSISGYTYPSNQ</sequence>
<evidence type="ECO:0000313" key="11">
    <source>
        <dbReference type="EMBL" id="KAJ2003515.1"/>
    </source>
</evidence>
<accession>A0A9W8EIY9</accession>
<protein>
    <recommendedName>
        <fullName evidence="7 8">Multifunctional fusion protein</fullName>
    </recommendedName>
    <domain>
        <recommendedName>
            <fullName evidence="8">Delta-1-pyrroline-5-carboxylate dehydrogenase</fullName>
            <shortName evidence="8">P5C dehydrogenase</shortName>
        </recommendedName>
        <alternativeName>
            <fullName evidence="7">L-glutamate gamma-semialdehyde dehydrogenase</fullName>
        </alternativeName>
    </domain>
    <domain>
        <recommendedName>
            <fullName evidence="7">L-glutamate gamma-semialdehyde dehydrogenase</fullName>
            <ecNumber evidence="7">1.2.1.88</ecNumber>
        </recommendedName>
    </domain>
</protein>
<dbReference type="GO" id="GO:0010133">
    <property type="term" value="P:L-proline catabolic process to L-glutamate"/>
    <property type="evidence" value="ECO:0007669"/>
    <property type="project" value="UniProtKB-UniRule"/>
</dbReference>
<comment type="catalytic activity">
    <reaction evidence="6 7">
        <text>L-glutamate 5-semialdehyde + NAD(+) + H2O = L-glutamate + NADH + 2 H(+)</text>
        <dbReference type="Rhea" id="RHEA:30235"/>
        <dbReference type="ChEBI" id="CHEBI:15377"/>
        <dbReference type="ChEBI" id="CHEBI:15378"/>
        <dbReference type="ChEBI" id="CHEBI:29985"/>
        <dbReference type="ChEBI" id="CHEBI:57540"/>
        <dbReference type="ChEBI" id="CHEBI:57945"/>
        <dbReference type="ChEBI" id="CHEBI:58066"/>
        <dbReference type="EC" id="1.2.1.88"/>
    </reaction>
</comment>
<dbReference type="FunFam" id="3.40.309.10:FF:000005">
    <property type="entry name" value="1-pyrroline-5-carboxylate dehydrogenase 1"/>
    <property type="match status" value="1"/>
</dbReference>
<dbReference type="SUPFAM" id="SSF53720">
    <property type="entry name" value="ALDH-like"/>
    <property type="match status" value="1"/>
</dbReference>
<evidence type="ECO:0000256" key="5">
    <source>
        <dbReference type="ARBA" id="ARBA00023062"/>
    </source>
</evidence>
<feature type="domain" description="Aldehyde dehydrogenase" evidence="9">
    <location>
        <begin position="181"/>
        <end position="646"/>
    </location>
</feature>
<dbReference type="Gene3D" id="3.40.605.10">
    <property type="entry name" value="Aldehyde Dehydrogenase, Chain A, domain 1"/>
    <property type="match status" value="1"/>
</dbReference>
<evidence type="ECO:0000256" key="6">
    <source>
        <dbReference type="ARBA" id="ARBA00048142"/>
    </source>
</evidence>
<dbReference type="FunFam" id="3.40.605.10:FF:000006">
    <property type="entry name" value="1-pyrroline-5-carboxylate dehydrogenase"/>
    <property type="match status" value="1"/>
</dbReference>
<dbReference type="Pfam" id="PF00171">
    <property type="entry name" value="Aldedh"/>
    <property type="match status" value="1"/>
</dbReference>
<dbReference type="CDD" id="cd07123">
    <property type="entry name" value="ALDH_F4-17_P5CDH"/>
    <property type="match status" value="1"/>
</dbReference>
<gene>
    <name evidence="11" type="primary">PUT2</name>
    <name evidence="11" type="ORF">H4R26_003028</name>
</gene>
<dbReference type="PANTHER" id="PTHR42862:SF1">
    <property type="entry name" value="DELTA-1-PYRROLINE-5-CARBOXYLATE DEHYDROGENASE 2, ISOFORM A-RELATED"/>
    <property type="match status" value="1"/>
</dbReference>
<dbReference type="InterPro" id="IPR036409">
    <property type="entry name" value="Aldolase_II/adducin_N_sf"/>
</dbReference>
<dbReference type="InterPro" id="IPR016161">
    <property type="entry name" value="Ald_DH/histidinol_DH"/>
</dbReference>
<dbReference type="Pfam" id="PF00596">
    <property type="entry name" value="Aldolase_II"/>
    <property type="match status" value="1"/>
</dbReference>
<evidence type="ECO:0000256" key="3">
    <source>
        <dbReference type="ARBA" id="ARBA00023002"/>
    </source>
</evidence>
<name>A0A9W8EIY9_9FUNG</name>
<organism evidence="11 12">
    <name type="scientific">Coemansia thaxteri</name>
    <dbReference type="NCBI Taxonomy" id="2663907"/>
    <lineage>
        <taxon>Eukaryota</taxon>
        <taxon>Fungi</taxon>
        <taxon>Fungi incertae sedis</taxon>
        <taxon>Zoopagomycota</taxon>
        <taxon>Kickxellomycotina</taxon>
        <taxon>Kickxellomycetes</taxon>
        <taxon>Kickxellales</taxon>
        <taxon>Kickxellaceae</taxon>
        <taxon>Coemansia</taxon>
    </lineage>
</organism>
<dbReference type="InterPro" id="IPR050485">
    <property type="entry name" value="Proline_metab_enzyme"/>
</dbReference>
<feature type="domain" description="Class II aldolase/adducin N-terminal" evidence="10">
    <location>
        <begin position="34"/>
        <end position="88"/>
    </location>
</feature>
<dbReference type="InterPro" id="IPR001303">
    <property type="entry name" value="Aldolase_II/adducin_N"/>
</dbReference>
<keyword evidence="3 7" id="KW-0560">Oxidoreductase</keyword>
<evidence type="ECO:0000259" key="10">
    <source>
        <dbReference type="Pfam" id="PF00596"/>
    </source>
</evidence>
<evidence type="ECO:0000256" key="8">
    <source>
        <dbReference type="RuleBase" id="RU366030"/>
    </source>
</evidence>
<evidence type="ECO:0000313" key="12">
    <source>
        <dbReference type="Proteomes" id="UP001150907"/>
    </source>
</evidence>
<dbReference type="Proteomes" id="UP001150907">
    <property type="component" value="Unassembled WGS sequence"/>
</dbReference>
<reference evidence="11" key="1">
    <citation type="submission" date="2022-07" db="EMBL/GenBank/DDBJ databases">
        <title>Phylogenomic reconstructions and comparative analyses of Kickxellomycotina fungi.</title>
        <authorList>
            <person name="Reynolds N.K."/>
            <person name="Stajich J.E."/>
            <person name="Barry K."/>
            <person name="Grigoriev I.V."/>
            <person name="Crous P."/>
            <person name="Smith M.E."/>
        </authorList>
    </citation>
    <scope>NUCLEOTIDE SEQUENCE</scope>
    <source>
        <strain evidence="11">IMI 214461</strain>
    </source>
</reference>
<dbReference type="NCBIfam" id="TIGR01236">
    <property type="entry name" value="D1pyr5carbox1"/>
    <property type="match status" value="1"/>
</dbReference>
<dbReference type="AlphaFoldDB" id="A0A9W8EIY9"/>